<name>A0A0R3W5K6_TAEAS</name>
<gene>
    <name evidence="2" type="ORF">TASK_LOCUS5407</name>
</gene>
<reference evidence="2 3" key="2">
    <citation type="submission" date="2018-11" db="EMBL/GenBank/DDBJ databases">
        <authorList>
            <consortium name="Pathogen Informatics"/>
        </authorList>
    </citation>
    <scope>NUCLEOTIDE SEQUENCE [LARGE SCALE GENOMIC DNA]</scope>
</reference>
<dbReference type="EMBL" id="UYRS01018412">
    <property type="protein sequence ID" value="VDK35038.1"/>
    <property type="molecule type" value="Genomic_DNA"/>
</dbReference>
<organism evidence="4">
    <name type="scientific">Taenia asiatica</name>
    <name type="common">Asian tapeworm</name>
    <dbReference type="NCBI Taxonomy" id="60517"/>
    <lineage>
        <taxon>Eukaryota</taxon>
        <taxon>Metazoa</taxon>
        <taxon>Spiralia</taxon>
        <taxon>Lophotrochozoa</taxon>
        <taxon>Platyhelminthes</taxon>
        <taxon>Cestoda</taxon>
        <taxon>Eucestoda</taxon>
        <taxon>Cyclophyllidea</taxon>
        <taxon>Taeniidae</taxon>
        <taxon>Taenia</taxon>
    </lineage>
</organism>
<dbReference type="Proteomes" id="UP000282613">
    <property type="component" value="Unassembled WGS sequence"/>
</dbReference>
<reference evidence="4" key="1">
    <citation type="submission" date="2017-02" db="UniProtKB">
        <authorList>
            <consortium name="WormBaseParasite"/>
        </authorList>
    </citation>
    <scope>IDENTIFICATION</scope>
</reference>
<accession>A0A0R3W5K6</accession>
<protein>
    <submittedName>
        <fullName evidence="4">SPK domain-containing protein</fullName>
    </submittedName>
</protein>
<proteinExistence type="predicted"/>
<evidence type="ECO:0000313" key="3">
    <source>
        <dbReference type="Proteomes" id="UP000282613"/>
    </source>
</evidence>
<dbReference type="OrthoDB" id="6247869at2759"/>
<feature type="region of interest" description="Disordered" evidence="1">
    <location>
        <begin position="282"/>
        <end position="304"/>
    </location>
</feature>
<evidence type="ECO:0000313" key="2">
    <source>
        <dbReference type="EMBL" id="VDK35038.1"/>
    </source>
</evidence>
<sequence>MVLKKIKTSRPSAHIVAPIPAKLTYYDSRQRIKKNEDNAALRLFMPIQPFDDRYRETKGIAYRMDIEREANNRINSRREIFESPYAWKRHFQGFNARLAQEIRFEMSIEEIISRRRLNVADFSPMDSPYVPGVILHFLLMYPTSSNERALLAKIYGPLLISFSERPVAINKTITFASEEAALLETILEVCNASFWNHLGMLKINSAFDNMKRIVAKLPNVKYSLSIVRKIYQEEFEISDFVSERYLLPPKKHHELKGKLESRVVRQPFILDNAEENVCKVEESGMGTRPRGSTKPETSKSRAKVLPEPNKVRSILIRSNDAIFRDVQKMRLQDTVQPPKNLLKPMLAAPDLTLLL</sequence>
<evidence type="ECO:0000313" key="4">
    <source>
        <dbReference type="WBParaSite" id="TASK_0000540601-mRNA-1"/>
    </source>
</evidence>
<dbReference type="AlphaFoldDB" id="A0A0R3W5K6"/>
<dbReference type="WBParaSite" id="TASK_0000540601-mRNA-1">
    <property type="protein sequence ID" value="TASK_0000540601-mRNA-1"/>
    <property type="gene ID" value="TASK_0000540601"/>
</dbReference>
<keyword evidence="3" id="KW-1185">Reference proteome</keyword>
<evidence type="ECO:0000256" key="1">
    <source>
        <dbReference type="SAM" id="MobiDB-lite"/>
    </source>
</evidence>